<keyword evidence="3" id="KW-0378">Hydrolase</keyword>
<feature type="domain" description="Xylanase inhibitor C-terminal" evidence="6">
    <location>
        <begin position="329"/>
        <end position="427"/>
    </location>
</feature>
<dbReference type="InterPro" id="IPR032799">
    <property type="entry name" value="TAXi_C"/>
</dbReference>
<keyword evidence="2" id="KW-0645">Protease</keyword>
<feature type="domain" description="AB hydrolase-1" evidence="5">
    <location>
        <begin position="7"/>
        <end position="198"/>
    </location>
</feature>
<dbReference type="InterPro" id="IPR032861">
    <property type="entry name" value="TAXi_N"/>
</dbReference>
<feature type="transmembrane region" description="Helical" evidence="4">
    <location>
        <begin position="12"/>
        <end position="32"/>
    </location>
</feature>
<dbReference type="InterPro" id="IPR000073">
    <property type="entry name" value="AB_hydrolase_1"/>
</dbReference>
<dbReference type="GO" id="GO:0008233">
    <property type="term" value="F:peptidase activity"/>
    <property type="evidence" value="ECO:0007669"/>
    <property type="project" value="UniProtKB-KW"/>
</dbReference>
<dbReference type="PANTHER" id="PTHR47967">
    <property type="entry name" value="OS07G0603500 PROTEIN-RELATED"/>
    <property type="match status" value="1"/>
</dbReference>
<dbReference type="AlphaFoldDB" id="A0A2Z7CAN5"/>
<evidence type="ECO:0008006" key="10">
    <source>
        <dbReference type="Google" id="ProtNLM"/>
    </source>
</evidence>
<evidence type="ECO:0000256" key="1">
    <source>
        <dbReference type="ARBA" id="ARBA00007447"/>
    </source>
</evidence>
<evidence type="ECO:0000256" key="2">
    <source>
        <dbReference type="ARBA" id="ARBA00022670"/>
    </source>
</evidence>
<keyword evidence="4" id="KW-1133">Transmembrane helix</keyword>
<dbReference type="GO" id="GO:0005576">
    <property type="term" value="C:extracellular region"/>
    <property type="evidence" value="ECO:0007669"/>
    <property type="project" value="TreeGrafter"/>
</dbReference>
<evidence type="ECO:0000313" key="9">
    <source>
        <dbReference type="Proteomes" id="UP000250235"/>
    </source>
</evidence>
<evidence type="ECO:0000259" key="6">
    <source>
        <dbReference type="Pfam" id="PF14541"/>
    </source>
</evidence>
<dbReference type="Pfam" id="PF14541">
    <property type="entry name" value="TAXi_C"/>
    <property type="match status" value="1"/>
</dbReference>
<dbReference type="Gene3D" id="3.40.50.1820">
    <property type="entry name" value="alpha/beta hydrolase"/>
    <property type="match status" value="1"/>
</dbReference>
<gene>
    <name evidence="8" type="ORF">F511_04463</name>
</gene>
<dbReference type="GO" id="GO:0006508">
    <property type="term" value="P:proteolysis"/>
    <property type="evidence" value="ECO:0007669"/>
    <property type="project" value="UniProtKB-KW"/>
</dbReference>
<dbReference type="Pfam" id="PF14543">
    <property type="entry name" value="TAXi_N"/>
    <property type="match status" value="1"/>
</dbReference>
<dbReference type="InterPro" id="IPR021109">
    <property type="entry name" value="Peptidase_aspartic_dom_sf"/>
</dbReference>
<dbReference type="SUPFAM" id="SSF50630">
    <property type="entry name" value="Acid proteases"/>
    <property type="match status" value="1"/>
</dbReference>
<dbReference type="PANTHER" id="PTHR47967:SF125">
    <property type="entry name" value="PEPTIDASE A1 DOMAIN-CONTAINING PROTEIN"/>
    <property type="match status" value="1"/>
</dbReference>
<dbReference type="InterPro" id="IPR051708">
    <property type="entry name" value="Plant_Aspart_Prot_A1"/>
</dbReference>
<name>A0A2Z7CAN5_9LAMI</name>
<evidence type="ECO:0000259" key="5">
    <source>
        <dbReference type="Pfam" id="PF00561"/>
    </source>
</evidence>
<reference evidence="8 9" key="1">
    <citation type="journal article" date="2015" name="Proc. Natl. Acad. Sci. U.S.A.">
        <title>The resurrection genome of Boea hygrometrica: A blueprint for survival of dehydration.</title>
        <authorList>
            <person name="Xiao L."/>
            <person name="Yang G."/>
            <person name="Zhang L."/>
            <person name="Yang X."/>
            <person name="Zhao S."/>
            <person name="Ji Z."/>
            <person name="Zhou Q."/>
            <person name="Hu M."/>
            <person name="Wang Y."/>
            <person name="Chen M."/>
            <person name="Xu Y."/>
            <person name="Jin H."/>
            <person name="Xiao X."/>
            <person name="Hu G."/>
            <person name="Bao F."/>
            <person name="Hu Y."/>
            <person name="Wan P."/>
            <person name="Li L."/>
            <person name="Deng X."/>
            <person name="Kuang T."/>
            <person name="Xiang C."/>
            <person name="Zhu J.K."/>
            <person name="Oliver M.J."/>
            <person name="He Y."/>
        </authorList>
    </citation>
    <scope>NUCLEOTIDE SEQUENCE [LARGE SCALE GENOMIC DNA]</scope>
    <source>
        <strain evidence="9">cv. XS01</strain>
    </source>
</reference>
<proteinExistence type="inferred from homology"/>
<evidence type="ECO:0000259" key="7">
    <source>
        <dbReference type="Pfam" id="PF14543"/>
    </source>
</evidence>
<keyword evidence="4" id="KW-0472">Membrane</keyword>
<protein>
    <recommendedName>
        <fullName evidence="10">AB hydrolase-1 domain-containing protein</fullName>
    </recommendedName>
</protein>
<comment type="similarity">
    <text evidence="1">Belongs to the peptidase A1 family.</text>
</comment>
<sequence length="434" mass="49401">MIEASVIRQFRLGSFHIVAHSMGCVIALALAAKNSKSVKSISLIAPPYYSSSKGDASLVALESLAMRREWPPLLFGSALMSWYEHLGRWVCFFICRNHNTWEWILKLLVGTRGIHFTVTDMTRHTHHSAWHTMHNVVCGGAKHLDGYLEVLTAARVKIRVVQGTRDRVVPMECSLNMKIKAPHVELEIVPNADHISLLKLCASVPKEYYVEYEDGTSSRGFTANETFYFRSDSGETTIIKNVKFGCGLDNKVLYGKYRNNKISGVMGLGWKSYSFLRQIMPQSHGKFSHCFPPLSKNMSKTYLRFGSSVIKPPQNAKTTLLYNLRFSQSYYIDVQGISVGKTRLKISQRVFQEMHRGQVVPSTIDAGIMYSKVVYPAFNVLQTHLENYFSGFSNLRKIEDGLGFELCYERTKPEGYNNLPDVTFHMRRFFTAER</sequence>
<evidence type="ECO:0000256" key="3">
    <source>
        <dbReference type="ARBA" id="ARBA00022801"/>
    </source>
</evidence>
<dbReference type="Proteomes" id="UP000250235">
    <property type="component" value="Unassembled WGS sequence"/>
</dbReference>
<evidence type="ECO:0000313" key="8">
    <source>
        <dbReference type="EMBL" id="KZV43071.1"/>
    </source>
</evidence>
<dbReference type="Pfam" id="PF00561">
    <property type="entry name" value="Abhydrolase_1"/>
    <property type="match status" value="1"/>
</dbReference>
<organism evidence="8 9">
    <name type="scientific">Dorcoceras hygrometricum</name>
    <dbReference type="NCBI Taxonomy" id="472368"/>
    <lineage>
        <taxon>Eukaryota</taxon>
        <taxon>Viridiplantae</taxon>
        <taxon>Streptophyta</taxon>
        <taxon>Embryophyta</taxon>
        <taxon>Tracheophyta</taxon>
        <taxon>Spermatophyta</taxon>
        <taxon>Magnoliopsida</taxon>
        <taxon>eudicotyledons</taxon>
        <taxon>Gunneridae</taxon>
        <taxon>Pentapetalae</taxon>
        <taxon>asterids</taxon>
        <taxon>lamiids</taxon>
        <taxon>Lamiales</taxon>
        <taxon>Gesneriaceae</taxon>
        <taxon>Didymocarpoideae</taxon>
        <taxon>Trichosporeae</taxon>
        <taxon>Loxocarpinae</taxon>
        <taxon>Dorcoceras</taxon>
    </lineage>
</organism>
<dbReference type="OrthoDB" id="284184at2759"/>
<accession>A0A2Z7CAN5</accession>
<keyword evidence="4" id="KW-0812">Transmembrane</keyword>
<dbReference type="Gene3D" id="2.40.70.10">
    <property type="entry name" value="Acid Proteases"/>
    <property type="match status" value="2"/>
</dbReference>
<feature type="domain" description="Xylanase inhibitor N-terminal" evidence="7">
    <location>
        <begin position="201"/>
        <end position="307"/>
    </location>
</feature>
<dbReference type="EMBL" id="KQ998209">
    <property type="protein sequence ID" value="KZV43071.1"/>
    <property type="molecule type" value="Genomic_DNA"/>
</dbReference>
<evidence type="ECO:0000256" key="4">
    <source>
        <dbReference type="SAM" id="Phobius"/>
    </source>
</evidence>
<dbReference type="SUPFAM" id="SSF53474">
    <property type="entry name" value="alpha/beta-Hydrolases"/>
    <property type="match status" value="1"/>
</dbReference>
<keyword evidence="9" id="KW-1185">Reference proteome</keyword>
<dbReference type="InterPro" id="IPR029058">
    <property type="entry name" value="AB_hydrolase_fold"/>
</dbReference>